<feature type="region of interest" description="Disordered" evidence="1">
    <location>
        <begin position="1"/>
        <end position="23"/>
    </location>
</feature>
<feature type="region of interest" description="Disordered" evidence="1">
    <location>
        <begin position="51"/>
        <end position="70"/>
    </location>
</feature>
<reference evidence="2 3" key="1">
    <citation type="submission" date="2024-04" db="EMBL/GenBank/DDBJ databases">
        <authorList>
            <person name="Waldvogel A.-M."/>
            <person name="Schoenle A."/>
        </authorList>
    </citation>
    <scope>NUCLEOTIDE SEQUENCE [LARGE SCALE GENOMIC DNA]</scope>
</reference>
<proteinExistence type="predicted"/>
<sequence length="170" mass="18640">MCTTRPEVSAVWSQHRGPHGDSPAHLEQLLSRAVHMELLCAALKLRRSAPTHRSSYGADGGAVDRSESVFPKPRSSRASVVVNKLRSRRLADSAAALNLDELLSILVLADSTPFHNPWHRVPHVWADSAPAAPVLNRENCLKSQDYKSRISTGKFTERAALKTCKQSGRG</sequence>
<dbReference type="AlphaFoldDB" id="A0AAV2KV71"/>
<name>A0AAV2KV71_KNICA</name>
<evidence type="ECO:0000313" key="2">
    <source>
        <dbReference type="EMBL" id="CAL1591967.1"/>
    </source>
</evidence>
<accession>A0AAV2KV71</accession>
<evidence type="ECO:0000313" key="3">
    <source>
        <dbReference type="Proteomes" id="UP001497482"/>
    </source>
</evidence>
<protein>
    <submittedName>
        <fullName evidence="2">Uncharacterized protein</fullName>
    </submittedName>
</protein>
<dbReference type="Proteomes" id="UP001497482">
    <property type="component" value="Chromosome 2"/>
</dbReference>
<organism evidence="2 3">
    <name type="scientific">Knipowitschia caucasica</name>
    <name type="common">Caucasian dwarf goby</name>
    <name type="synonym">Pomatoschistus caucasicus</name>
    <dbReference type="NCBI Taxonomy" id="637954"/>
    <lineage>
        <taxon>Eukaryota</taxon>
        <taxon>Metazoa</taxon>
        <taxon>Chordata</taxon>
        <taxon>Craniata</taxon>
        <taxon>Vertebrata</taxon>
        <taxon>Euteleostomi</taxon>
        <taxon>Actinopterygii</taxon>
        <taxon>Neopterygii</taxon>
        <taxon>Teleostei</taxon>
        <taxon>Neoteleostei</taxon>
        <taxon>Acanthomorphata</taxon>
        <taxon>Gobiaria</taxon>
        <taxon>Gobiiformes</taxon>
        <taxon>Gobioidei</taxon>
        <taxon>Gobiidae</taxon>
        <taxon>Gobiinae</taxon>
        <taxon>Knipowitschia</taxon>
    </lineage>
</organism>
<keyword evidence="3" id="KW-1185">Reference proteome</keyword>
<gene>
    <name evidence="2" type="ORF">KC01_LOCUS21292</name>
</gene>
<dbReference type="EMBL" id="OZ035824">
    <property type="protein sequence ID" value="CAL1591967.1"/>
    <property type="molecule type" value="Genomic_DNA"/>
</dbReference>
<evidence type="ECO:0000256" key="1">
    <source>
        <dbReference type="SAM" id="MobiDB-lite"/>
    </source>
</evidence>